<feature type="transmembrane region" description="Helical" evidence="1">
    <location>
        <begin position="60"/>
        <end position="82"/>
    </location>
</feature>
<dbReference type="AlphaFoldDB" id="A0A2A9CTR0"/>
<keyword evidence="1" id="KW-1133">Transmembrane helix</keyword>
<dbReference type="PANTHER" id="PTHR35007:SF4">
    <property type="entry name" value="CONSERVED TRANSMEMBRANE PROTEIN-RELATED"/>
    <property type="match status" value="1"/>
</dbReference>
<organism evidence="2 3">
    <name type="scientific">Propionicimonas paludicola</name>
    <dbReference type="NCBI Taxonomy" id="185243"/>
    <lineage>
        <taxon>Bacteria</taxon>
        <taxon>Bacillati</taxon>
        <taxon>Actinomycetota</taxon>
        <taxon>Actinomycetes</taxon>
        <taxon>Propionibacteriales</taxon>
        <taxon>Nocardioidaceae</taxon>
        <taxon>Propionicimonas</taxon>
    </lineage>
</organism>
<reference evidence="2 3" key="1">
    <citation type="submission" date="2017-10" db="EMBL/GenBank/DDBJ databases">
        <title>Sequencing the genomes of 1000 actinobacteria strains.</title>
        <authorList>
            <person name="Klenk H.-P."/>
        </authorList>
    </citation>
    <scope>NUCLEOTIDE SEQUENCE [LARGE SCALE GENOMIC DNA]</scope>
    <source>
        <strain evidence="2 3">DSM 15597</strain>
    </source>
</reference>
<gene>
    <name evidence="2" type="ORF">ATK74_2332</name>
</gene>
<keyword evidence="1" id="KW-0472">Membrane</keyword>
<comment type="caution">
    <text evidence="2">The sequence shown here is derived from an EMBL/GenBank/DDBJ whole genome shotgun (WGS) entry which is preliminary data.</text>
</comment>
<dbReference type="Proteomes" id="UP000226079">
    <property type="component" value="Unassembled WGS sequence"/>
</dbReference>
<keyword evidence="3" id="KW-1185">Reference proteome</keyword>
<evidence type="ECO:0000256" key="1">
    <source>
        <dbReference type="SAM" id="Phobius"/>
    </source>
</evidence>
<dbReference type="EMBL" id="PDJC01000001">
    <property type="protein sequence ID" value="PFG17758.1"/>
    <property type="molecule type" value="Genomic_DNA"/>
</dbReference>
<feature type="transmembrane region" description="Helical" evidence="1">
    <location>
        <begin position="209"/>
        <end position="225"/>
    </location>
</feature>
<feature type="transmembrane region" description="Helical" evidence="1">
    <location>
        <begin position="231"/>
        <end position="255"/>
    </location>
</feature>
<evidence type="ECO:0000313" key="2">
    <source>
        <dbReference type="EMBL" id="PFG17758.1"/>
    </source>
</evidence>
<keyword evidence="1" id="KW-0812">Transmembrane</keyword>
<proteinExistence type="predicted"/>
<sequence length="265" mass="26586">MIGLACLCAAVAVLLAWPVGRGHRWVRLLEPAAAPRTRPRLLGLWPALGPPAGLAVGSPFGGVGPVLGLCVGLIAGTAAHLARTQLQRRRAARDEAEVVSACRLLVGLLRVGQVPGGALQLAAAESPVLAEAAAAQRAGGSVAEVLRAGAVRPGQAGLSELAVAWELAERTGASMTSALDSVVERQAAASGVAEVVASELAAPRATGRLLAVLPLAGLALGFAVGGDPLSFLLGSMVGQVSLTAGVTLACVGVLWTDWLARPGVR</sequence>
<dbReference type="PANTHER" id="PTHR35007">
    <property type="entry name" value="INTEGRAL MEMBRANE PROTEIN-RELATED"/>
    <property type="match status" value="1"/>
</dbReference>
<name>A0A2A9CTR0_9ACTN</name>
<accession>A0A2A9CTR0</accession>
<evidence type="ECO:0000313" key="3">
    <source>
        <dbReference type="Proteomes" id="UP000226079"/>
    </source>
</evidence>
<protein>
    <submittedName>
        <fullName evidence="2">Tight adherence protein B</fullName>
    </submittedName>
</protein>